<dbReference type="EMBL" id="ML976708">
    <property type="protein sequence ID" value="KAF1969597.1"/>
    <property type="molecule type" value="Genomic_DNA"/>
</dbReference>
<keyword evidence="2" id="KW-1185">Reference proteome</keyword>
<protein>
    <recommendedName>
        <fullName evidence="3">F-box domain-containing protein</fullName>
    </recommendedName>
</protein>
<evidence type="ECO:0000313" key="2">
    <source>
        <dbReference type="Proteomes" id="UP000800036"/>
    </source>
</evidence>
<evidence type="ECO:0008006" key="3">
    <source>
        <dbReference type="Google" id="ProtNLM"/>
    </source>
</evidence>
<dbReference type="AlphaFoldDB" id="A0A6A5V8G2"/>
<evidence type="ECO:0000313" key="1">
    <source>
        <dbReference type="EMBL" id="KAF1969597.1"/>
    </source>
</evidence>
<proteinExistence type="predicted"/>
<organism evidence="1 2">
    <name type="scientific">Bimuria novae-zelandiae CBS 107.79</name>
    <dbReference type="NCBI Taxonomy" id="1447943"/>
    <lineage>
        <taxon>Eukaryota</taxon>
        <taxon>Fungi</taxon>
        <taxon>Dikarya</taxon>
        <taxon>Ascomycota</taxon>
        <taxon>Pezizomycotina</taxon>
        <taxon>Dothideomycetes</taxon>
        <taxon>Pleosporomycetidae</taxon>
        <taxon>Pleosporales</taxon>
        <taxon>Massarineae</taxon>
        <taxon>Didymosphaeriaceae</taxon>
        <taxon>Bimuria</taxon>
    </lineage>
</organism>
<gene>
    <name evidence="1" type="ORF">BU23DRAFT_652724</name>
</gene>
<name>A0A6A5V8G2_9PLEO</name>
<dbReference type="OrthoDB" id="3637487at2759"/>
<reference evidence="1" key="1">
    <citation type="journal article" date="2020" name="Stud. Mycol.">
        <title>101 Dothideomycetes genomes: a test case for predicting lifestyles and emergence of pathogens.</title>
        <authorList>
            <person name="Haridas S."/>
            <person name="Albert R."/>
            <person name="Binder M."/>
            <person name="Bloem J."/>
            <person name="Labutti K."/>
            <person name="Salamov A."/>
            <person name="Andreopoulos B."/>
            <person name="Baker S."/>
            <person name="Barry K."/>
            <person name="Bills G."/>
            <person name="Bluhm B."/>
            <person name="Cannon C."/>
            <person name="Castanera R."/>
            <person name="Culley D."/>
            <person name="Daum C."/>
            <person name="Ezra D."/>
            <person name="Gonzalez J."/>
            <person name="Henrissat B."/>
            <person name="Kuo A."/>
            <person name="Liang C."/>
            <person name="Lipzen A."/>
            <person name="Lutzoni F."/>
            <person name="Magnuson J."/>
            <person name="Mondo S."/>
            <person name="Nolan M."/>
            <person name="Ohm R."/>
            <person name="Pangilinan J."/>
            <person name="Park H.-J."/>
            <person name="Ramirez L."/>
            <person name="Alfaro M."/>
            <person name="Sun H."/>
            <person name="Tritt A."/>
            <person name="Yoshinaga Y."/>
            <person name="Zwiers L.-H."/>
            <person name="Turgeon B."/>
            <person name="Goodwin S."/>
            <person name="Spatafora J."/>
            <person name="Crous P."/>
            <person name="Grigoriev I."/>
        </authorList>
    </citation>
    <scope>NUCLEOTIDE SEQUENCE</scope>
    <source>
        <strain evidence="1">CBS 107.79</strain>
    </source>
</reference>
<dbReference type="Proteomes" id="UP000800036">
    <property type="component" value="Unassembled WGS sequence"/>
</dbReference>
<accession>A0A6A5V8G2</accession>
<sequence length="259" mass="29178">MRGIKPLPIEILIQIFDYVDSSYFRADLSRLIICRQRSKLAQIACFQDLHLKPRTLQRLGSSPHTASSLPLVKDIMETLDLDLEGFDEEYSVPRSTPRQYMSAASPCFRTQIRPFLLANSLTSLNLDLYNARLVHQRDQVHVEEFHICTLIAAHLATLRHSIDLRLKEVIINLSRNSPRSMSAGHASCCEDIPGGLVRLKAGMEEQARVLAAQMAAPKMVRILTHMRRQGEMRAFDVLTGKTLALSKDAERDGDGKEVS</sequence>